<name>A0A094ZU05_SCHHA</name>
<dbReference type="EMBL" id="AMPZ03000001">
    <property type="protein sequence ID" value="KAH9595651.1"/>
    <property type="molecule type" value="Genomic_DNA"/>
</dbReference>
<dbReference type="CTD" id="24594027"/>
<reference evidence="1" key="3">
    <citation type="submission" date="2021-06" db="EMBL/GenBank/DDBJ databases">
        <title>Chromosome-level genome assembly for S. haematobium.</title>
        <authorList>
            <person name="Stroehlein A.J."/>
        </authorList>
    </citation>
    <scope>NUCLEOTIDE SEQUENCE</scope>
</reference>
<gene>
    <name evidence="1" type="ORF">MS3_00001621</name>
    <name evidence="2" type="ORF">MS3_06653</name>
</gene>
<keyword evidence="3" id="KW-1185">Reference proteome</keyword>
<dbReference type="KEGG" id="shx:MS3_00001621"/>
<reference evidence="1" key="4">
    <citation type="journal article" date="2022" name="PLoS Pathog.">
        <title>Chromosome-level genome of Schistosoma haematobium underpins genome-wide explorations of molecular variation.</title>
        <authorList>
            <person name="Stroehlein A.J."/>
            <person name="Korhonen P.K."/>
            <person name="Lee V.V."/>
            <person name="Ralph S.A."/>
            <person name="Mentink-Kane M."/>
            <person name="You H."/>
            <person name="McManus D.P."/>
            <person name="Tchuente L.T."/>
            <person name="Stothard J.R."/>
            <person name="Kaur P."/>
            <person name="Dudchenko O."/>
            <person name="Aiden E.L."/>
            <person name="Yang B."/>
            <person name="Yang H."/>
            <person name="Emery A.M."/>
            <person name="Webster B.L."/>
            <person name="Brindley P.J."/>
            <person name="Rollinson D."/>
            <person name="Chang B.C.H."/>
            <person name="Gasser R.B."/>
            <person name="Young N.D."/>
        </authorList>
    </citation>
    <scope>NUCLEOTIDE SEQUENCE</scope>
</reference>
<organism evidence="2">
    <name type="scientific">Schistosoma haematobium</name>
    <name type="common">Blood fluke</name>
    <dbReference type="NCBI Taxonomy" id="6185"/>
    <lineage>
        <taxon>Eukaryota</taxon>
        <taxon>Metazoa</taxon>
        <taxon>Spiralia</taxon>
        <taxon>Lophotrochozoa</taxon>
        <taxon>Platyhelminthes</taxon>
        <taxon>Trematoda</taxon>
        <taxon>Digenea</taxon>
        <taxon>Strigeidida</taxon>
        <taxon>Schistosomatoidea</taxon>
        <taxon>Schistosomatidae</taxon>
        <taxon>Schistosoma</taxon>
    </lineage>
</organism>
<dbReference type="EMBL" id="KL250998">
    <property type="protein sequence ID" value="KGB38280.1"/>
    <property type="molecule type" value="Genomic_DNA"/>
</dbReference>
<reference evidence="1" key="2">
    <citation type="journal article" date="2019" name="Gigascience">
        <title>High-quality Schistosoma haematobium genome achieved by single-molecule and long-range sequencing.</title>
        <authorList>
            <person name="Stroehlein A.J."/>
            <person name="Korhonen P.K."/>
            <person name="Chong T.M."/>
            <person name="Lim Y.L."/>
            <person name="Chan K.G."/>
            <person name="Webster B."/>
            <person name="Rollinson D."/>
            <person name="Brindley P.J."/>
            <person name="Gasser R.B."/>
            <person name="Young N.D."/>
        </authorList>
    </citation>
    <scope>NUCLEOTIDE SEQUENCE</scope>
</reference>
<dbReference type="OrthoDB" id="6038751at2759"/>
<sequence>MAACVDAYSTVRSDDEKIIDSDSKNGDIHIKTSLFHGPGWYVPSERHWVNYDNYSALPRMTNRDAIDFQSEKEFVNFLKKRDIPNYKKITAYFPSHPPSIKSQSFCQIPSFQARFGSLNETNPSTIQRGADYYEYYQEILDEMKTSDRRKLLSPDIIGNSYIKRRML</sequence>
<evidence type="ECO:0000313" key="1">
    <source>
        <dbReference type="EMBL" id="KAH9595651.1"/>
    </source>
</evidence>
<dbReference type="RefSeq" id="XP_012798041.1">
    <property type="nucleotide sequence ID" value="XM_012942587.2"/>
</dbReference>
<proteinExistence type="predicted"/>
<reference evidence="2" key="1">
    <citation type="journal article" date="2012" name="Nat. Genet.">
        <title>Whole-genome sequence of Schistosoma haematobium.</title>
        <authorList>
            <person name="Young N.D."/>
            <person name="Jex A.R."/>
            <person name="Li B."/>
            <person name="Liu S."/>
            <person name="Yang L."/>
            <person name="Xiong Z."/>
            <person name="Li Y."/>
            <person name="Cantacessi C."/>
            <person name="Hall R.S."/>
            <person name="Xu X."/>
            <person name="Chen F."/>
            <person name="Wu X."/>
            <person name="Zerlotini A."/>
            <person name="Oliveira G."/>
            <person name="Hofmann A."/>
            <person name="Zhang G."/>
            <person name="Fang X."/>
            <person name="Kang Y."/>
            <person name="Campbell B.E."/>
            <person name="Loukas A."/>
            <person name="Ranganathan S."/>
            <person name="Rollinson D."/>
            <person name="Rinaldi G."/>
            <person name="Brindley P.J."/>
            <person name="Yang H."/>
            <person name="Wang J."/>
            <person name="Wang J."/>
            <person name="Gasser R.B."/>
        </authorList>
    </citation>
    <scope>NUCLEOTIDE SEQUENCE [LARGE SCALE GENOMIC DNA]</scope>
</reference>
<accession>A0A094ZU05</accession>
<evidence type="ECO:0000313" key="2">
    <source>
        <dbReference type="EMBL" id="KGB38280.1"/>
    </source>
</evidence>
<protein>
    <submittedName>
        <fullName evidence="2">Uncharacterized protein</fullName>
    </submittedName>
</protein>
<evidence type="ECO:0000313" key="3">
    <source>
        <dbReference type="Proteomes" id="UP000471633"/>
    </source>
</evidence>
<dbReference type="GeneID" id="24594027"/>
<dbReference type="Proteomes" id="UP000471633">
    <property type="component" value="Unassembled WGS sequence"/>
</dbReference>
<dbReference type="AlphaFoldDB" id="A0A094ZU05"/>